<gene>
    <name evidence="1" type="ORF">OKW52_18225</name>
</gene>
<dbReference type="RefSeq" id="WP_264506964.1">
    <property type="nucleotide sequence ID" value="NZ_JAPDFL010000001.1"/>
</dbReference>
<accession>A0ABT3H381</accession>
<dbReference type="Proteomes" id="UP001208938">
    <property type="component" value="Unassembled WGS sequence"/>
</dbReference>
<sequence length="131" mass="14884">MYAALTTKAVHLPRDCIPFFGATRKLRLTSARAWITPRACAAALQEKGRIPMTNASLVNRIQTPLGMKNESRIGIDSENKRDRTEEEDEEACFVAFDRECSQKRSDLSPLVFRTINQLRQLQSMDLDPTEI</sequence>
<evidence type="ECO:0000313" key="2">
    <source>
        <dbReference type="Proteomes" id="UP001208938"/>
    </source>
</evidence>
<organism evidence="1 2">
    <name type="scientific">Pararhodobacter zhoushanensis</name>
    <dbReference type="NCBI Taxonomy" id="2479545"/>
    <lineage>
        <taxon>Bacteria</taxon>
        <taxon>Pseudomonadati</taxon>
        <taxon>Pseudomonadota</taxon>
        <taxon>Alphaproteobacteria</taxon>
        <taxon>Rhodobacterales</taxon>
        <taxon>Paracoccaceae</taxon>
        <taxon>Pararhodobacter</taxon>
    </lineage>
</organism>
<dbReference type="EMBL" id="JAPDFL010000001">
    <property type="protein sequence ID" value="MCW1934140.1"/>
    <property type="molecule type" value="Genomic_DNA"/>
</dbReference>
<name>A0ABT3H381_9RHOB</name>
<keyword evidence="2" id="KW-1185">Reference proteome</keyword>
<reference evidence="1 2" key="1">
    <citation type="submission" date="2022-10" db="EMBL/GenBank/DDBJ databases">
        <title>Pararhodobacter sp. nov., isolated from marine algae.</title>
        <authorList>
            <person name="Choi B.J."/>
            <person name="Kim J.M."/>
            <person name="Lee J.K."/>
            <person name="Choi D.G."/>
            <person name="Jeon C.O."/>
        </authorList>
    </citation>
    <scope>NUCLEOTIDE SEQUENCE [LARGE SCALE GENOMIC DNA]</scope>
    <source>
        <strain evidence="1 2">ZQ420</strain>
    </source>
</reference>
<proteinExistence type="predicted"/>
<protein>
    <submittedName>
        <fullName evidence="1">Uncharacterized protein</fullName>
    </submittedName>
</protein>
<comment type="caution">
    <text evidence="1">The sequence shown here is derived from an EMBL/GenBank/DDBJ whole genome shotgun (WGS) entry which is preliminary data.</text>
</comment>
<evidence type="ECO:0000313" key="1">
    <source>
        <dbReference type="EMBL" id="MCW1934140.1"/>
    </source>
</evidence>